<dbReference type="KEGG" id="samy:DB32_005634"/>
<gene>
    <name evidence="2" type="ORF">DB32_005634</name>
</gene>
<proteinExistence type="predicted"/>
<name>A0A0F6YJU2_9BACT</name>
<protein>
    <submittedName>
        <fullName evidence="2">Ubiquinone biosynthesis monooxygenase UbiB</fullName>
    </submittedName>
</protein>
<dbReference type="STRING" id="927083.DB32_005634"/>
<dbReference type="OrthoDB" id="9795390at2"/>
<keyword evidence="2" id="KW-0560">Oxidoreductase</keyword>
<evidence type="ECO:0000259" key="1">
    <source>
        <dbReference type="PROSITE" id="PS50011"/>
    </source>
</evidence>
<dbReference type="GO" id="GO:0004497">
    <property type="term" value="F:monooxygenase activity"/>
    <property type="evidence" value="ECO:0007669"/>
    <property type="project" value="UniProtKB-KW"/>
</dbReference>
<dbReference type="SUPFAM" id="SSF56112">
    <property type="entry name" value="Protein kinase-like (PK-like)"/>
    <property type="match status" value="1"/>
</dbReference>
<reference evidence="2 3" key="1">
    <citation type="submission" date="2015-03" db="EMBL/GenBank/DDBJ databases">
        <title>Genome assembly of Sandaracinus amylolyticus DSM 53668.</title>
        <authorList>
            <person name="Sharma G."/>
            <person name="Subramanian S."/>
        </authorList>
    </citation>
    <scope>NUCLEOTIDE SEQUENCE [LARGE SCALE GENOMIC DNA]</scope>
    <source>
        <strain evidence="2 3">DSM 53668</strain>
    </source>
</reference>
<dbReference type="EMBL" id="CP011125">
    <property type="protein sequence ID" value="AKF08485.1"/>
    <property type="molecule type" value="Genomic_DNA"/>
</dbReference>
<evidence type="ECO:0000313" key="2">
    <source>
        <dbReference type="EMBL" id="AKF08485.1"/>
    </source>
</evidence>
<organism evidence="2 3">
    <name type="scientific">Sandaracinus amylolyticus</name>
    <dbReference type="NCBI Taxonomy" id="927083"/>
    <lineage>
        <taxon>Bacteria</taxon>
        <taxon>Pseudomonadati</taxon>
        <taxon>Myxococcota</taxon>
        <taxon>Polyangia</taxon>
        <taxon>Polyangiales</taxon>
        <taxon>Sandaracinaceae</taxon>
        <taxon>Sandaracinus</taxon>
    </lineage>
</organism>
<dbReference type="Proteomes" id="UP000034883">
    <property type="component" value="Chromosome"/>
</dbReference>
<dbReference type="AlphaFoldDB" id="A0A0F6YJU2"/>
<dbReference type="PANTHER" id="PTHR45890:SF1">
    <property type="entry name" value="AARF DOMAIN CONTAINING KINASE 2"/>
    <property type="match status" value="1"/>
</dbReference>
<dbReference type="Pfam" id="PF03109">
    <property type="entry name" value="ABC1"/>
    <property type="match status" value="1"/>
</dbReference>
<keyword evidence="2" id="KW-0830">Ubiquinone</keyword>
<dbReference type="GO" id="GO:0005524">
    <property type="term" value="F:ATP binding"/>
    <property type="evidence" value="ECO:0007669"/>
    <property type="project" value="InterPro"/>
</dbReference>
<accession>A0A0F6YJU2</accession>
<keyword evidence="2" id="KW-0503">Monooxygenase</keyword>
<dbReference type="InterPro" id="IPR011009">
    <property type="entry name" value="Kinase-like_dom_sf"/>
</dbReference>
<dbReference type="InterPro" id="IPR000719">
    <property type="entry name" value="Prot_kinase_dom"/>
</dbReference>
<dbReference type="PROSITE" id="PS50011">
    <property type="entry name" value="PROTEIN_KINASE_DOM"/>
    <property type="match status" value="1"/>
</dbReference>
<sequence length="442" mass="48842">MDRLRLFTRFLRIAWVFVAAPFRYLGRLLVAEAPPDAATRERWQGEIFASALESLGATYVKFGQILGSRPDLLPPGWLAALARLQDDVAPAPWSAMRAMLESELGPERLARFVEIDETPLAAASVAQVHVGVLDTGEKVAIKIQRPEARAQIERDLFLMRAIASALDRIPQLRLLSIPGSVDRFGEALSNQLDFTLEAANNRRLAKNFKREKKVRLPVIHDALSTPRVLTMQFVDGVKATQPERVGGDRVELAERGGRAILQMVFADGFVHADLHPGNILLADDGTMTFLDLGMVAEIPPDLMRPWCETFLALAQKDGAAAARLFYVHAPSVGKSDYDDYERDVLEYLSKLWDVRLGDIEVGAVVSGMMNVLRRHQVQIEPVFTVVNVSLLVAEGLGKQLDPTIDLVNLAVPYLLQAQLAAPPGRAPRREVQRRAEGRAAAN</sequence>
<dbReference type="PANTHER" id="PTHR45890">
    <property type="entry name" value="AARF DOMAIN CONTAINING KINASE 2 (PREDICTED)"/>
    <property type="match status" value="1"/>
</dbReference>
<dbReference type="InterPro" id="IPR004147">
    <property type="entry name" value="ABC1_dom"/>
</dbReference>
<keyword evidence="3" id="KW-1185">Reference proteome</keyword>
<dbReference type="RefSeq" id="WP_053235622.1">
    <property type="nucleotide sequence ID" value="NZ_CP011125.1"/>
</dbReference>
<feature type="domain" description="Protein kinase" evidence="1">
    <location>
        <begin position="93"/>
        <end position="442"/>
    </location>
</feature>
<dbReference type="InterPro" id="IPR052402">
    <property type="entry name" value="ADCK_kinase"/>
</dbReference>
<dbReference type="CDD" id="cd05121">
    <property type="entry name" value="ABC1_ADCK3-like"/>
    <property type="match status" value="1"/>
</dbReference>
<evidence type="ECO:0000313" key="3">
    <source>
        <dbReference type="Proteomes" id="UP000034883"/>
    </source>
</evidence>
<dbReference type="Gene3D" id="1.10.510.10">
    <property type="entry name" value="Transferase(Phosphotransferase) domain 1"/>
    <property type="match status" value="1"/>
</dbReference>
<dbReference type="GO" id="GO:0004672">
    <property type="term" value="F:protein kinase activity"/>
    <property type="evidence" value="ECO:0007669"/>
    <property type="project" value="InterPro"/>
</dbReference>